<organism evidence="1 2">
    <name type="scientific">Aspergillus melleus</name>
    <dbReference type="NCBI Taxonomy" id="138277"/>
    <lineage>
        <taxon>Eukaryota</taxon>
        <taxon>Fungi</taxon>
        <taxon>Dikarya</taxon>
        <taxon>Ascomycota</taxon>
        <taxon>Pezizomycotina</taxon>
        <taxon>Eurotiomycetes</taxon>
        <taxon>Eurotiomycetidae</taxon>
        <taxon>Eurotiales</taxon>
        <taxon>Aspergillaceae</taxon>
        <taxon>Aspergillus</taxon>
        <taxon>Aspergillus subgen. Circumdati</taxon>
    </lineage>
</organism>
<sequence>MAPPRDWFAQLEKKLTKVVRDRRQKRQIKQLLEAAKEDRKRQNDEKSYPTVRVTAIKPKRVEELFKINKATFKGPAPWGISPDDSVEVPLSLIESLERKHRLFRKADENEALVRTKIDAVLKTAWGIKQHTNVQIQLERKLKVNLPIDKPNVTIVGTADYAIWYGEEVDDESTCVCVIEAKAPGKDGRFQALSYMSRTLINIYFDT</sequence>
<proteinExistence type="predicted"/>
<accession>A0ACC3B0E8</accession>
<reference evidence="1 2" key="1">
    <citation type="journal article" date="2023" name="ACS Omega">
        <title>Identification of the Neoaspergillic Acid Biosynthesis Gene Cluster by Establishing an In Vitro CRISPR-Ribonucleoprotein Genetic System in Aspergillus melleus.</title>
        <authorList>
            <person name="Yuan B."/>
            <person name="Grau M.F."/>
            <person name="Murata R.M."/>
            <person name="Torok T."/>
            <person name="Venkateswaran K."/>
            <person name="Stajich J.E."/>
            <person name="Wang C.C.C."/>
        </authorList>
    </citation>
    <scope>NUCLEOTIDE SEQUENCE [LARGE SCALE GENOMIC DNA]</scope>
    <source>
        <strain evidence="1 2">IMV 1140</strain>
    </source>
</reference>
<keyword evidence="2" id="KW-1185">Reference proteome</keyword>
<dbReference type="Proteomes" id="UP001177260">
    <property type="component" value="Unassembled WGS sequence"/>
</dbReference>
<evidence type="ECO:0000313" key="2">
    <source>
        <dbReference type="Proteomes" id="UP001177260"/>
    </source>
</evidence>
<comment type="caution">
    <text evidence="1">The sequence shown here is derived from an EMBL/GenBank/DDBJ whole genome shotgun (WGS) entry which is preliminary data.</text>
</comment>
<dbReference type="EMBL" id="JAOPJF010000037">
    <property type="protein sequence ID" value="KAK1143768.1"/>
    <property type="molecule type" value="Genomic_DNA"/>
</dbReference>
<evidence type="ECO:0000313" key="1">
    <source>
        <dbReference type="EMBL" id="KAK1143768.1"/>
    </source>
</evidence>
<name>A0ACC3B0E8_9EURO</name>
<gene>
    <name evidence="1" type="ORF">N8T08_006169</name>
</gene>
<protein>
    <submittedName>
        <fullName evidence="1">Uncharacterized protein</fullName>
    </submittedName>
</protein>